<evidence type="ECO:0000256" key="11">
    <source>
        <dbReference type="ARBA" id="ARBA00032305"/>
    </source>
</evidence>
<evidence type="ECO:0000256" key="5">
    <source>
        <dbReference type="ARBA" id="ARBA00012213"/>
    </source>
</evidence>
<comment type="caution">
    <text evidence="15">The sequence shown here is derived from an EMBL/GenBank/DDBJ whole genome shotgun (WGS) entry which is preliminary data.</text>
</comment>
<comment type="cofactor">
    <cofactor evidence="2">
        <name>a divalent metal cation</name>
        <dbReference type="ChEBI" id="CHEBI:60240"/>
    </cofactor>
</comment>
<dbReference type="AlphaFoldDB" id="A0A840W145"/>
<comment type="cofactor">
    <cofactor evidence="13">
        <name>Mg(2+)</name>
        <dbReference type="ChEBI" id="CHEBI:18420"/>
    </cofactor>
</comment>
<accession>A0A840W145</accession>
<comment type="catalytic activity">
    <reaction evidence="1">
        <text>4-hydroxy-4-methyl-2-oxoglutarate = 2 pyruvate</text>
        <dbReference type="Rhea" id="RHEA:22748"/>
        <dbReference type="ChEBI" id="CHEBI:15361"/>
        <dbReference type="ChEBI" id="CHEBI:58276"/>
        <dbReference type="EC" id="4.1.3.17"/>
    </reaction>
</comment>
<evidence type="ECO:0000256" key="8">
    <source>
        <dbReference type="ARBA" id="ARBA00025046"/>
    </source>
</evidence>
<dbReference type="Proteomes" id="UP000579647">
    <property type="component" value="Unassembled WGS sequence"/>
</dbReference>
<comment type="function">
    <text evidence="8">Catalyzes the aldol cleavage of 4-hydroxy-4-methyl-2-oxoglutarate (HMG) into 2 molecules of pyruvate. Also contains a secondary oxaloacetate (OAA) decarboxylase activity due to the common pyruvate enolate transition state formed following C-C bond cleavage in the retro-aldol and decarboxylation reactions.</text>
</comment>
<reference evidence="15 16" key="1">
    <citation type="submission" date="2020-08" db="EMBL/GenBank/DDBJ databases">
        <title>Sequencing the genomes of 1000 actinobacteria strains.</title>
        <authorList>
            <person name="Klenk H.-P."/>
        </authorList>
    </citation>
    <scope>NUCLEOTIDE SEQUENCE [LARGE SCALE GENOMIC DNA]</scope>
    <source>
        <strain evidence="15 16">DSM 44598</strain>
    </source>
</reference>
<organism evidence="15 16">
    <name type="scientific">Nocardiopsis metallicus</name>
    <dbReference type="NCBI Taxonomy" id="179819"/>
    <lineage>
        <taxon>Bacteria</taxon>
        <taxon>Bacillati</taxon>
        <taxon>Actinomycetota</taxon>
        <taxon>Actinomycetes</taxon>
        <taxon>Streptosporangiales</taxon>
        <taxon>Nocardiopsidaceae</taxon>
        <taxon>Nocardiopsis</taxon>
    </lineage>
</organism>
<dbReference type="GO" id="GO:0046872">
    <property type="term" value="F:metal ion binding"/>
    <property type="evidence" value="ECO:0007669"/>
    <property type="project" value="UniProtKB-KW"/>
</dbReference>
<dbReference type="SUPFAM" id="SSF89562">
    <property type="entry name" value="RraA-like"/>
    <property type="match status" value="1"/>
</dbReference>
<keyword evidence="13" id="KW-0460">Magnesium</keyword>
<keyword evidence="16" id="KW-1185">Reference proteome</keyword>
<evidence type="ECO:0000256" key="2">
    <source>
        <dbReference type="ARBA" id="ARBA00001968"/>
    </source>
</evidence>
<evidence type="ECO:0000256" key="3">
    <source>
        <dbReference type="ARBA" id="ARBA00008621"/>
    </source>
</evidence>
<evidence type="ECO:0000256" key="7">
    <source>
        <dbReference type="ARBA" id="ARBA00016549"/>
    </source>
</evidence>
<evidence type="ECO:0000256" key="4">
    <source>
        <dbReference type="ARBA" id="ARBA00011233"/>
    </source>
</evidence>
<dbReference type="EC" id="4.1.3.17" evidence="5"/>
<evidence type="ECO:0000256" key="6">
    <source>
        <dbReference type="ARBA" id="ARBA00012947"/>
    </source>
</evidence>
<evidence type="ECO:0000256" key="12">
    <source>
        <dbReference type="ARBA" id="ARBA00047973"/>
    </source>
</evidence>
<dbReference type="RefSeq" id="WP_184364042.1">
    <property type="nucleotide sequence ID" value="NZ_BAAAKM010000017.1"/>
</dbReference>
<dbReference type="InterPro" id="IPR036704">
    <property type="entry name" value="RraA/RraA-like_sf"/>
</dbReference>
<evidence type="ECO:0000313" key="16">
    <source>
        <dbReference type="Proteomes" id="UP000579647"/>
    </source>
</evidence>
<proteinExistence type="inferred from homology"/>
<gene>
    <name evidence="15" type="ORF">HNR07_001677</name>
</gene>
<feature type="compositionally biased region" description="Basic and acidic residues" evidence="14">
    <location>
        <begin position="1"/>
        <end position="15"/>
    </location>
</feature>
<comment type="similarity">
    <text evidence="3">Belongs to the class II aldolase/RraA-like family.</text>
</comment>
<dbReference type="PANTHER" id="PTHR33254:SF4">
    <property type="entry name" value="4-HYDROXY-4-METHYL-2-OXOGLUTARATE ALDOLASE 3-RELATED"/>
    <property type="match status" value="1"/>
</dbReference>
<dbReference type="GO" id="GO:0047443">
    <property type="term" value="F:4-hydroxy-4-methyl-2-oxoglutarate aldolase activity"/>
    <property type="evidence" value="ECO:0007669"/>
    <property type="project" value="UniProtKB-EC"/>
</dbReference>
<evidence type="ECO:0000256" key="14">
    <source>
        <dbReference type="SAM" id="MobiDB-lite"/>
    </source>
</evidence>
<comment type="subunit">
    <text evidence="4">Homotrimer.</text>
</comment>
<dbReference type="Gene3D" id="3.50.30.40">
    <property type="entry name" value="Ribonuclease E inhibitor RraA/RraA-like"/>
    <property type="match status" value="1"/>
</dbReference>
<feature type="binding site" evidence="13">
    <location>
        <position position="134"/>
    </location>
    <ligand>
        <name>Mg(2+)</name>
        <dbReference type="ChEBI" id="CHEBI:18420"/>
    </ligand>
</feature>
<evidence type="ECO:0000256" key="9">
    <source>
        <dbReference type="ARBA" id="ARBA00029596"/>
    </source>
</evidence>
<dbReference type="EMBL" id="JACHDO010000001">
    <property type="protein sequence ID" value="MBB5490540.1"/>
    <property type="molecule type" value="Genomic_DNA"/>
</dbReference>
<keyword evidence="13" id="KW-0479">Metal-binding</keyword>
<feature type="binding site" evidence="13">
    <location>
        <position position="133"/>
    </location>
    <ligand>
        <name>substrate</name>
    </ligand>
</feature>
<evidence type="ECO:0000256" key="1">
    <source>
        <dbReference type="ARBA" id="ARBA00001342"/>
    </source>
</evidence>
<dbReference type="PANTHER" id="PTHR33254">
    <property type="entry name" value="4-HYDROXY-4-METHYL-2-OXOGLUTARATE ALDOLASE 3-RELATED"/>
    <property type="match status" value="1"/>
</dbReference>
<protein>
    <recommendedName>
        <fullName evidence="7">Putative 4-hydroxy-4-methyl-2-oxoglutarate aldolase</fullName>
        <ecNumber evidence="6">4.1.1.112</ecNumber>
        <ecNumber evidence="5">4.1.3.17</ecNumber>
    </recommendedName>
    <alternativeName>
        <fullName evidence="11">Oxaloacetate decarboxylase</fullName>
    </alternativeName>
    <alternativeName>
        <fullName evidence="9">Regulator of ribonuclease activity homolog</fullName>
    </alternativeName>
    <alternativeName>
        <fullName evidence="10">RraA-like protein</fullName>
    </alternativeName>
</protein>
<dbReference type="CDD" id="cd16841">
    <property type="entry name" value="RraA_family"/>
    <property type="match status" value="1"/>
</dbReference>
<comment type="catalytic activity">
    <reaction evidence="12">
        <text>oxaloacetate + H(+) = pyruvate + CO2</text>
        <dbReference type="Rhea" id="RHEA:15641"/>
        <dbReference type="ChEBI" id="CHEBI:15361"/>
        <dbReference type="ChEBI" id="CHEBI:15378"/>
        <dbReference type="ChEBI" id="CHEBI:16452"/>
        <dbReference type="ChEBI" id="CHEBI:16526"/>
        <dbReference type="EC" id="4.1.1.112"/>
    </reaction>
</comment>
<dbReference type="Pfam" id="PF03737">
    <property type="entry name" value="RraA-like"/>
    <property type="match status" value="1"/>
</dbReference>
<dbReference type="InterPro" id="IPR005493">
    <property type="entry name" value="RraA/RraA-like"/>
</dbReference>
<evidence type="ECO:0000256" key="10">
    <source>
        <dbReference type="ARBA" id="ARBA00030169"/>
    </source>
</evidence>
<evidence type="ECO:0000313" key="15">
    <source>
        <dbReference type="EMBL" id="MBB5490540.1"/>
    </source>
</evidence>
<name>A0A840W145_9ACTN</name>
<evidence type="ECO:0000256" key="13">
    <source>
        <dbReference type="PIRSR" id="PIRSR605493-1"/>
    </source>
</evidence>
<dbReference type="GO" id="GO:0008948">
    <property type="term" value="F:oxaloacetate decarboxylase activity"/>
    <property type="evidence" value="ECO:0007669"/>
    <property type="project" value="UniProtKB-EC"/>
</dbReference>
<feature type="region of interest" description="Disordered" evidence="14">
    <location>
        <begin position="1"/>
        <end position="21"/>
    </location>
</feature>
<sequence length="235" mass="24644">MPHAPQDHTPPDRGGRPLPVVPEGVGCADLVDAMGRLHGHRADLLPLTSPAPERPLFGPAATIAYLPFRDDFAEGNRLGFAGWFYRAVGEEPSGKVLVLSSGGYPDASHGGATKLSRLANHGLAGLLTDGRLRDLDELGASGLSVWCSGEATRWGGDTVAPYAANVPVQVGGVTVAPGDFVYADRSGAVVLPAASLDRVLAEAQKIRETDLGFLSSIREENPEALRRGEDSSTET</sequence>
<dbReference type="EC" id="4.1.1.112" evidence="6"/>